<dbReference type="PATRIC" id="fig|55758.3.peg.847"/>
<dbReference type="AlphaFoldDB" id="A0A166CWG6"/>
<dbReference type="OrthoDB" id="50358at2157"/>
<name>A0A166CWG6_9EURY</name>
<dbReference type="InterPro" id="IPR009702">
    <property type="entry name" value="DUF1284"/>
</dbReference>
<dbReference type="EMBL" id="LWMT01000117">
    <property type="protein sequence ID" value="KZX14935.1"/>
    <property type="molecule type" value="Genomic_DNA"/>
</dbReference>
<proteinExistence type="predicted"/>
<dbReference type="Proteomes" id="UP000077066">
    <property type="component" value="Unassembled WGS sequence"/>
</dbReference>
<keyword evidence="2" id="KW-1185">Reference proteome</keyword>
<evidence type="ECO:0008006" key="3">
    <source>
        <dbReference type="Google" id="ProtNLM"/>
    </source>
</evidence>
<gene>
    <name evidence="1" type="ORF">MBFIL_07570</name>
</gene>
<sequence length="151" mass="17437">MKPSTSNLVRLRGHHLLCLQGYQGYGYSEDFKKNLEKTLDILKNDENTLVTVKSNPDDLCDYCPNLKNNLCGLGKDLDTISQEELEKNNDIIVKMDKIAIEKGKIDLNKKYNINYLYNIINNNFKTIKDVEDVCGTCLWAKCCLFYQSREK</sequence>
<dbReference type="Pfam" id="PF06935">
    <property type="entry name" value="DUF1284"/>
    <property type="match status" value="1"/>
</dbReference>
<reference evidence="1 2" key="1">
    <citation type="submission" date="2016-04" db="EMBL/GenBank/DDBJ databases">
        <title>Genome sequence of Methanobrevibacter filiformis DSM 11501.</title>
        <authorList>
            <person name="Poehlein A."/>
            <person name="Seedorf H."/>
            <person name="Daniel R."/>
        </authorList>
    </citation>
    <scope>NUCLEOTIDE SEQUENCE [LARGE SCALE GENOMIC DNA]</scope>
    <source>
        <strain evidence="1 2">DSM 11501</strain>
    </source>
</reference>
<organism evidence="1 2">
    <name type="scientific">Methanobrevibacter filiformis</name>
    <dbReference type="NCBI Taxonomy" id="55758"/>
    <lineage>
        <taxon>Archaea</taxon>
        <taxon>Methanobacteriati</taxon>
        <taxon>Methanobacteriota</taxon>
        <taxon>Methanomada group</taxon>
        <taxon>Methanobacteria</taxon>
        <taxon>Methanobacteriales</taxon>
        <taxon>Methanobacteriaceae</taxon>
        <taxon>Methanobrevibacter</taxon>
    </lineage>
</organism>
<evidence type="ECO:0000313" key="1">
    <source>
        <dbReference type="EMBL" id="KZX14935.1"/>
    </source>
</evidence>
<comment type="caution">
    <text evidence="1">The sequence shown here is derived from an EMBL/GenBank/DDBJ whole genome shotgun (WGS) entry which is preliminary data.</text>
</comment>
<dbReference type="STRING" id="55758.MBFIL_07570"/>
<accession>A0A166CWG6</accession>
<protein>
    <recommendedName>
        <fullName evidence="3">DUF1284 domain-containing protein</fullName>
    </recommendedName>
</protein>
<evidence type="ECO:0000313" key="2">
    <source>
        <dbReference type="Proteomes" id="UP000077066"/>
    </source>
</evidence>
<dbReference type="RefSeq" id="WP_066971668.1">
    <property type="nucleotide sequence ID" value="NZ_LWMT01000117.1"/>
</dbReference>